<evidence type="ECO:0000256" key="1">
    <source>
        <dbReference type="ARBA" id="ARBA00001947"/>
    </source>
</evidence>
<comment type="caution">
    <text evidence="7">The sequence shown here is derived from an EMBL/GenBank/DDBJ whole genome shotgun (WGS) entry which is preliminary data.</text>
</comment>
<name>A0ABP7KQI0_9MICO</name>
<comment type="cofactor">
    <cofactor evidence="1">
        <name>Zn(2+)</name>
        <dbReference type="ChEBI" id="CHEBI:29105"/>
    </cofactor>
</comment>
<dbReference type="CDD" id="cd07729">
    <property type="entry name" value="AHL_lactonase_MBL-fold"/>
    <property type="match status" value="1"/>
</dbReference>
<dbReference type="InterPro" id="IPR036866">
    <property type="entry name" value="RibonucZ/Hydroxyglut_hydro"/>
</dbReference>
<keyword evidence="8" id="KW-1185">Reference proteome</keyword>
<evidence type="ECO:0000256" key="2">
    <source>
        <dbReference type="ARBA" id="ARBA00007749"/>
    </source>
</evidence>
<keyword evidence="5" id="KW-0862">Zinc</keyword>
<evidence type="ECO:0000313" key="8">
    <source>
        <dbReference type="Proteomes" id="UP001501803"/>
    </source>
</evidence>
<evidence type="ECO:0000259" key="6">
    <source>
        <dbReference type="SMART" id="SM00849"/>
    </source>
</evidence>
<evidence type="ECO:0000256" key="4">
    <source>
        <dbReference type="ARBA" id="ARBA00022801"/>
    </source>
</evidence>
<accession>A0ABP7KQI0</accession>
<dbReference type="Gene3D" id="3.60.15.10">
    <property type="entry name" value="Ribonuclease Z/Hydroxyacylglutathione hydrolase-like"/>
    <property type="match status" value="1"/>
</dbReference>
<evidence type="ECO:0000313" key="7">
    <source>
        <dbReference type="EMBL" id="GAA3884396.1"/>
    </source>
</evidence>
<organism evidence="7 8">
    <name type="scientific">Leifsonia kafniensis</name>
    <dbReference type="NCBI Taxonomy" id="475957"/>
    <lineage>
        <taxon>Bacteria</taxon>
        <taxon>Bacillati</taxon>
        <taxon>Actinomycetota</taxon>
        <taxon>Actinomycetes</taxon>
        <taxon>Micrococcales</taxon>
        <taxon>Microbacteriaceae</taxon>
        <taxon>Leifsonia</taxon>
    </lineage>
</organism>
<reference evidence="8" key="1">
    <citation type="journal article" date="2019" name="Int. J. Syst. Evol. Microbiol.">
        <title>The Global Catalogue of Microorganisms (GCM) 10K type strain sequencing project: providing services to taxonomists for standard genome sequencing and annotation.</title>
        <authorList>
            <consortium name="The Broad Institute Genomics Platform"/>
            <consortium name="The Broad Institute Genome Sequencing Center for Infectious Disease"/>
            <person name="Wu L."/>
            <person name="Ma J."/>
        </authorList>
    </citation>
    <scope>NUCLEOTIDE SEQUENCE [LARGE SCALE GENOMIC DNA]</scope>
    <source>
        <strain evidence="8">JCM 17021</strain>
    </source>
</reference>
<evidence type="ECO:0000256" key="5">
    <source>
        <dbReference type="ARBA" id="ARBA00022833"/>
    </source>
</evidence>
<dbReference type="Proteomes" id="UP001501803">
    <property type="component" value="Unassembled WGS sequence"/>
</dbReference>
<dbReference type="PANTHER" id="PTHR42978:SF2">
    <property type="entry name" value="102 KBASES UNSTABLE REGION: FROM 1 TO 119443"/>
    <property type="match status" value="1"/>
</dbReference>
<comment type="similarity">
    <text evidence="2">Belongs to the metallo-beta-lactamase superfamily.</text>
</comment>
<proteinExistence type="inferred from homology"/>
<dbReference type="Pfam" id="PF00753">
    <property type="entry name" value="Lactamase_B"/>
    <property type="match status" value="1"/>
</dbReference>
<dbReference type="EMBL" id="BAABCN010000008">
    <property type="protein sequence ID" value="GAA3884396.1"/>
    <property type="molecule type" value="Genomic_DNA"/>
</dbReference>
<evidence type="ECO:0000256" key="3">
    <source>
        <dbReference type="ARBA" id="ARBA00022723"/>
    </source>
</evidence>
<gene>
    <name evidence="7" type="ORF">GCM10022381_28220</name>
</gene>
<dbReference type="RefSeq" id="WP_345067838.1">
    <property type="nucleotide sequence ID" value="NZ_BAABCN010000008.1"/>
</dbReference>
<feature type="domain" description="Metallo-beta-lactamase" evidence="6">
    <location>
        <begin position="36"/>
        <end position="246"/>
    </location>
</feature>
<dbReference type="InterPro" id="IPR051013">
    <property type="entry name" value="MBL_superfamily_lactonases"/>
</dbReference>
<sequence>MMTTGTALKLWALDAPTMDLDAGDLVVGASGKVTFPLPAFLIQHDRALILFDTSFSPVLNENPYDYFGDFAAVANVQTNPGQRIDRQIASLGFRIEDVTHVVLSHTHSDHSGGLYLFPQAKFYAGPGEFDWARAPSAETAHLFRYSDDLEPVRFFDWTTLEGSSQDLLGDGSITILHTPGHTPGELALVVKLPSQTIVLTGDTVHLRVGYDMMSPDPHDWDKTAAVASIGILKKLEAEGARIWIGHDPGDWAAFGGPLVGLE</sequence>
<keyword evidence="4" id="KW-0378">Hydrolase</keyword>
<dbReference type="PANTHER" id="PTHR42978">
    <property type="entry name" value="QUORUM-QUENCHING LACTONASE YTNP-RELATED-RELATED"/>
    <property type="match status" value="1"/>
</dbReference>
<dbReference type="SUPFAM" id="SSF56281">
    <property type="entry name" value="Metallo-hydrolase/oxidoreductase"/>
    <property type="match status" value="1"/>
</dbReference>
<dbReference type="InterPro" id="IPR001279">
    <property type="entry name" value="Metallo-B-lactamas"/>
</dbReference>
<protein>
    <recommendedName>
        <fullName evidence="6">Metallo-beta-lactamase domain-containing protein</fullName>
    </recommendedName>
</protein>
<dbReference type="SMART" id="SM00849">
    <property type="entry name" value="Lactamase_B"/>
    <property type="match status" value="1"/>
</dbReference>
<keyword evidence="3" id="KW-0479">Metal-binding</keyword>